<organism evidence="1">
    <name type="scientific">Oikopleura dioica</name>
    <name type="common">Tunicate</name>
    <dbReference type="NCBI Taxonomy" id="34765"/>
    <lineage>
        <taxon>Eukaryota</taxon>
        <taxon>Metazoa</taxon>
        <taxon>Chordata</taxon>
        <taxon>Tunicata</taxon>
        <taxon>Appendicularia</taxon>
        <taxon>Copelata</taxon>
        <taxon>Oikopleuridae</taxon>
        <taxon>Oikopleura</taxon>
    </lineage>
</organism>
<dbReference type="AlphaFoldDB" id="E4YU65"/>
<dbReference type="EMBL" id="FN655395">
    <property type="protein sequence ID" value="CBY39004.1"/>
    <property type="molecule type" value="Genomic_DNA"/>
</dbReference>
<reference evidence="1" key="1">
    <citation type="journal article" date="2010" name="Science">
        <title>Plasticity of animal genome architecture unmasked by rapid evolution of a pelagic tunicate.</title>
        <authorList>
            <person name="Denoeud F."/>
            <person name="Henriet S."/>
            <person name="Mungpakdee S."/>
            <person name="Aury J.M."/>
            <person name="Da Silva C."/>
            <person name="Brinkmann H."/>
            <person name="Mikhaleva J."/>
            <person name="Olsen L.C."/>
            <person name="Jubin C."/>
            <person name="Canestro C."/>
            <person name="Bouquet J.M."/>
            <person name="Danks G."/>
            <person name="Poulain J."/>
            <person name="Campsteijn C."/>
            <person name="Adamski M."/>
            <person name="Cross I."/>
            <person name="Yadetie F."/>
            <person name="Muffato M."/>
            <person name="Louis A."/>
            <person name="Butcher S."/>
            <person name="Tsagkogeorga G."/>
            <person name="Konrad A."/>
            <person name="Singh S."/>
            <person name="Jensen M.F."/>
            <person name="Cong E.H."/>
            <person name="Eikeseth-Otteraa H."/>
            <person name="Noel B."/>
            <person name="Anthouard V."/>
            <person name="Porcel B.M."/>
            <person name="Kachouri-Lafond R."/>
            <person name="Nishino A."/>
            <person name="Ugolini M."/>
            <person name="Chourrout P."/>
            <person name="Nishida H."/>
            <person name="Aasland R."/>
            <person name="Huzurbazar S."/>
            <person name="Westhof E."/>
            <person name="Delsuc F."/>
            <person name="Lehrach H."/>
            <person name="Reinhardt R."/>
            <person name="Weissenbach J."/>
            <person name="Roy S.W."/>
            <person name="Artiguenave F."/>
            <person name="Postlethwait J.H."/>
            <person name="Manak J.R."/>
            <person name="Thompson E.M."/>
            <person name="Jaillon O."/>
            <person name="Du Pasquier L."/>
            <person name="Boudinot P."/>
            <person name="Liberles D.A."/>
            <person name="Volff J.N."/>
            <person name="Philippe H."/>
            <person name="Lenhard B."/>
            <person name="Roest Crollius H."/>
            <person name="Wincker P."/>
            <person name="Chourrout D."/>
        </authorList>
    </citation>
    <scope>NUCLEOTIDE SEQUENCE [LARGE SCALE GENOMIC DNA]</scope>
</reference>
<accession>E4YU65</accession>
<sequence length="90" mass="10131">MENLKIEGKFVVANNNSGPCCYCSCFFEKMYHNGGWSKMCRPCAKAKKGVDKDYSKGKDELITTTFKCPAEKCSVNTLKFKDFVLGKLLL</sequence>
<name>E4YU65_OIKDI</name>
<gene>
    <name evidence="1" type="ORF">GSOID_T00019543001</name>
</gene>
<evidence type="ECO:0000313" key="1">
    <source>
        <dbReference type="EMBL" id="CBY39004.1"/>
    </source>
</evidence>
<protein>
    <submittedName>
        <fullName evidence="1">Uncharacterized protein</fullName>
    </submittedName>
</protein>
<dbReference type="Proteomes" id="UP000011014">
    <property type="component" value="Unassembled WGS sequence"/>
</dbReference>
<proteinExistence type="predicted"/>